<evidence type="ECO:0000313" key="9">
    <source>
        <dbReference type="Proteomes" id="UP001359886"/>
    </source>
</evidence>
<feature type="transmembrane region" description="Helical" evidence="7">
    <location>
        <begin position="44"/>
        <end position="67"/>
    </location>
</feature>
<accession>A0AAW9R8J0</accession>
<evidence type="ECO:0000256" key="3">
    <source>
        <dbReference type="ARBA" id="ARBA00022692"/>
    </source>
</evidence>
<feature type="transmembrane region" description="Helical" evidence="7">
    <location>
        <begin position="181"/>
        <end position="201"/>
    </location>
</feature>
<dbReference type="CDD" id="cd11484">
    <property type="entry name" value="SLC-NCS1sbd_CobB-like"/>
    <property type="match status" value="1"/>
</dbReference>
<reference evidence="8 9" key="1">
    <citation type="submission" date="2024-02" db="EMBL/GenBank/DDBJ databases">
        <title>A novel Wenzhouxiangellaceae bacterium, isolated from coastal sediments.</title>
        <authorList>
            <person name="Du Z.-J."/>
            <person name="Ye Y.-Q."/>
            <person name="Zhang X.-Y."/>
        </authorList>
    </citation>
    <scope>NUCLEOTIDE SEQUENCE [LARGE SCALE GENOMIC DNA]</scope>
    <source>
        <strain evidence="8 9">CH-27</strain>
    </source>
</reference>
<evidence type="ECO:0000313" key="8">
    <source>
        <dbReference type="EMBL" id="MEJ8567685.1"/>
    </source>
</evidence>
<feature type="transmembrane region" description="Helical" evidence="7">
    <location>
        <begin position="351"/>
        <end position="373"/>
    </location>
</feature>
<name>A0AAW9R8J0_9GAMM</name>
<dbReference type="InterPro" id="IPR001248">
    <property type="entry name" value="Pur-cyt_permease"/>
</dbReference>
<dbReference type="RefSeq" id="WP_354695010.1">
    <property type="nucleotide sequence ID" value="NZ_JAZHOG010000005.1"/>
</dbReference>
<evidence type="ECO:0000256" key="2">
    <source>
        <dbReference type="ARBA" id="ARBA00008974"/>
    </source>
</evidence>
<sequence length="450" mass="48024">MGAADESANKAPAPQVGAQHLHAPRDDHSIEAVPAGETVHGLRVALVLIGIAITIPAFLTGAELGLAMGLADVAVAIPVGSAFLCMIGCLAAVIAAQSRLTTYMIIEFSFGVRGAKLVNGIISITIFGWFAVTASFFGESIYQAVQDMWGYSADLDTLIVVGSGLVIATTIFGFKAIDKLALIAVPLLFAALLWLVTRALADATISSLAAYSSDTMTLGQGITAVIGGFIVGAIILPDYCRYVRNTAHGLLAAVLHFGVAYPLILFMLAVVSIHSGEKNFISILTALGFGAVGLVVLIFATWTTNTGNLYSNALVLKTIFTRVPLWILVLLAGSLGTVLAVVGVTHYFIDFLLFLGISIPPVAGIYIADYFFVHRRSYQLERLKAQPPIAWAAFLAWTMGTVVAWMTTYGYFRLTSIPACDAITVAFLVYLIDKRILRPERTRSVELIDS</sequence>
<dbReference type="PANTHER" id="PTHR30569">
    <property type="entry name" value="CYTOSINE TRANSPORTER CODB"/>
    <property type="match status" value="1"/>
</dbReference>
<feature type="transmembrane region" description="Helical" evidence="7">
    <location>
        <begin position="157"/>
        <end position="174"/>
    </location>
</feature>
<keyword evidence="5 7" id="KW-0472">Membrane</keyword>
<dbReference type="PANTHER" id="PTHR30569:SF0">
    <property type="entry name" value="CYTOSINE PERMEASE"/>
    <property type="match status" value="1"/>
</dbReference>
<keyword evidence="3 7" id="KW-0812">Transmembrane</keyword>
<protein>
    <submittedName>
        <fullName evidence="8">Cytosine permease</fullName>
    </submittedName>
</protein>
<keyword evidence="9" id="KW-1185">Reference proteome</keyword>
<evidence type="ECO:0000256" key="1">
    <source>
        <dbReference type="ARBA" id="ARBA00004141"/>
    </source>
</evidence>
<dbReference type="Gene3D" id="1.10.4160.10">
    <property type="entry name" value="Hydantoin permease"/>
    <property type="match status" value="1"/>
</dbReference>
<dbReference type="GO" id="GO:0005886">
    <property type="term" value="C:plasma membrane"/>
    <property type="evidence" value="ECO:0007669"/>
    <property type="project" value="TreeGrafter"/>
</dbReference>
<dbReference type="InterPro" id="IPR030191">
    <property type="entry name" value="CodB"/>
</dbReference>
<feature type="transmembrane region" description="Helical" evidence="7">
    <location>
        <begin position="280"/>
        <end position="302"/>
    </location>
</feature>
<comment type="similarity">
    <text evidence="2">Belongs to the purine-cytosine permease (2.A.39) family.</text>
</comment>
<feature type="transmembrane region" description="Helical" evidence="7">
    <location>
        <begin position="251"/>
        <end position="274"/>
    </location>
</feature>
<dbReference type="EMBL" id="JAZHOG010000005">
    <property type="protein sequence ID" value="MEJ8567685.1"/>
    <property type="molecule type" value="Genomic_DNA"/>
</dbReference>
<evidence type="ECO:0000256" key="7">
    <source>
        <dbReference type="SAM" id="Phobius"/>
    </source>
</evidence>
<feature type="region of interest" description="Disordered" evidence="6">
    <location>
        <begin position="1"/>
        <end position="20"/>
    </location>
</feature>
<dbReference type="Proteomes" id="UP001359886">
    <property type="component" value="Unassembled WGS sequence"/>
</dbReference>
<evidence type="ECO:0000256" key="5">
    <source>
        <dbReference type="ARBA" id="ARBA00023136"/>
    </source>
</evidence>
<gene>
    <name evidence="8" type="ORF">V3330_08625</name>
</gene>
<feature type="transmembrane region" description="Helical" evidence="7">
    <location>
        <begin position="323"/>
        <end position="345"/>
    </location>
</feature>
<feature type="transmembrane region" description="Helical" evidence="7">
    <location>
        <begin position="117"/>
        <end position="137"/>
    </location>
</feature>
<dbReference type="Pfam" id="PF02133">
    <property type="entry name" value="Transp_cyt_pur"/>
    <property type="match status" value="1"/>
</dbReference>
<comment type="subcellular location">
    <subcellularLocation>
        <location evidence="1">Membrane</location>
        <topology evidence="1">Multi-pass membrane protein</topology>
    </subcellularLocation>
</comment>
<dbReference type="GO" id="GO:0015209">
    <property type="term" value="F:cytosine transmembrane transporter activity"/>
    <property type="evidence" value="ECO:0007669"/>
    <property type="project" value="InterPro"/>
</dbReference>
<feature type="transmembrane region" description="Helical" evidence="7">
    <location>
        <begin position="385"/>
        <end position="405"/>
    </location>
</feature>
<keyword evidence="4 7" id="KW-1133">Transmembrane helix</keyword>
<organism evidence="8 9">
    <name type="scientific">Elongatibacter sediminis</name>
    <dbReference type="NCBI Taxonomy" id="3119006"/>
    <lineage>
        <taxon>Bacteria</taxon>
        <taxon>Pseudomonadati</taxon>
        <taxon>Pseudomonadota</taxon>
        <taxon>Gammaproteobacteria</taxon>
        <taxon>Chromatiales</taxon>
        <taxon>Wenzhouxiangellaceae</taxon>
        <taxon>Elongatibacter</taxon>
    </lineage>
</organism>
<dbReference type="AlphaFoldDB" id="A0AAW9R8J0"/>
<feature type="transmembrane region" description="Helical" evidence="7">
    <location>
        <begin position="411"/>
        <end position="432"/>
    </location>
</feature>
<proteinExistence type="inferred from homology"/>
<evidence type="ECO:0000256" key="6">
    <source>
        <dbReference type="SAM" id="MobiDB-lite"/>
    </source>
</evidence>
<feature type="transmembrane region" description="Helical" evidence="7">
    <location>
        <begin position="221"/>
        <end position="239"/>
    </location>
</feature>
<feature type="transmembrane region" description="Helical" evidence="7">
    <location>
        <begin position="73"/>
        <end position="96"/>
    </location>
</feature>
<evidence type="ECO:0000256" key="4">
    <source>
        <dbReference type="ARBA" id="ARBA00022989"/>
    </source>
</evidence>
<comment type="caution">
    <text evidence="8">The sequence shown here is derived from an EMBL/GenBank/DDBJ whole genome shotgun (WGS) entry which is preliminary data.</text>
</comment>